<comment type="caution">
    <text evidence="1">The sequence shown here is derived from an EMBL/GenBank/DDBJ whole genome shotgun (WGS) entry which is preliminary data.</text>
</comment>
<dbReference type="Proteomes" id="UP001230156">
    <property type="component" value="Unassembled WGS sequence"/>
</dbReference>
<evidence type="ECO:0008006" key="3">
    <source>
        <dbReference type="Google" id="ProtNLM"/>
    </source>
</evidence>
<dbReference type="EMBL" id="JAUYVI010000001">
    <property type="protein sequence ID" value="MDQ7246177.1"/>
    <property type="molecule type" value="Genomic_DNA"/>
</dbReference>
<evidence type="ECO:0000313" key="1">
    <source>
        <dbReference type="EMBL" id="MDQ7246177.1"/>
    </source>
</evidence>
<protein>
    <recommendedName>
        <fullName evidence="3">Transposase</fullName>
    </recommendedName>
</protein>
<keyword evidence="2" id="KW-1185">Reference proteome</keyword>
<gene>
    <name evidence="1" type="ORF">Q8A70_00805</name>
</gene>
<sequence>MAKLTKRATRALKKLEAEFDRRFDRAFRDPRAFRKKVDAVFRANGKAKKRPVAGDSY</sequence>
<dbReference type="RefSeq" id="WP_379953550.1">
    <property type="nucleotide sequence ID" value="NZ_JAUYVI010000001.1"/>
</dbReference>
<accession>A0ABU0YG58</accession>
<name>A0ABU0YG58_9PROT</name>
<proteinExistence type="predicted"/>
<reference evidence="2" key="1">
    <citation type="submission" date="2023-08" db="EMBL/GenBank/DDBJ databases">
        <title>Rhodospirillaceae gen. nov., a novel taxon isolated from the Yangtze River Yuezi River estuary sludge.</title>
        <authorList>
            <person name="Ruan L."/>
        </authorList>
    </citation>
    <scope>NUCLEOTIDE SEQUENCE [LARGE SCALE GENOMIC DNA]</scope>
    <source>
        <strain evidence="2">R-7</strain>
    </source>
</reference>
<organism evidence="1 2">
    <name type="scientific">Dongia sedimenti</name>
    <dbReference type="NCBI Taxonomy" id="3064282"/>
    <lineage>
        <taxon>Bacteria</taxon>
        <taxon>Pseudomonadati</taxon>
        <taxon>Pseudomonadota</taxon>
        <taxon>Alphaproteobacteria</taxon>
        <taxon>Rhodospirillales</taxon>
        <taxon>Dongiaceae</taxon>
        <taxon>Dongia</taxon>
    </lineage>
</organism>
<evidence type="ECO:0000313" key="2">
    <source>
        <dbReference type="Proteomes" id="UP001230156"/>
    </source>
</evidence>